<dbReference type="InterPro" id="IPR043128">
    <property type="entry name" value="Rev_trsase/Diguanyl_cyclase"/>
</dbReference>
<dbReference type="PANTHER" id="PTHR44757:SF2">
    <property type="entry name" value="BIOFILM ARCHITECTURE MAINTENANCE PROTEIN MBAA"/>
    <property type="match status" value="1"/>
</dbReference>
<dbReference type="InterPro" id="IPR007892">
    <property type="entry name" value="CHASE4"/>
</dbReference>
<dbReference type="NCBIfam" id="TIGR00254">
    <property type="entry name" value="GGDEF"/>
    <property type="match status" value="1"/>
</dbReference>
<name>A0ABQ6PCA4_9SPHN</name>
<dbReference type="InterPro" id="IPR052155">
    <property type="entry name" value="Biofilm_reg_signaling"/>
</dbReference>
<dbReference type="InterPro" id="IPR001633">
    <property type="entry name" value="EAL_dom"/>
</dbReference>
<dbReference type="PANTHER" id="PTHR44757">
    <property type="entry name" value="DIGUANYLATE CYCLASE DGCP"/>
    <property type="match status" value="1"/>
</dbReference>
<accession>A0ABQ6PCA4</accession>
<keyword evidence="1" id="KW-1133">Transmembrane helix</keyword>
<evidence type="ECO:0000256" key="1">
    <source>
        <dbReference type="SAM" id="Phobius"/>
    </source>
</evidence>
<proteinExistence type="predicted"/>
<dbReference type="SMART" id="SM00267">
    <property type="entry name" value="GGDEF"/>
    <property type="match status" value="1"/>
</dbReference>
<dbReference type="SMART" id="SM00052">
    <property type="entry name" value="EAL"/>
    <property type="match status" value="1"/>
</dbReference>
<protein>
    <submittedName>
        <fullName evidence="4">EAL domain-containing protein</fullName>
    </submittedName>
</protein>
<dbReference type="CDD" id="cd01949">
    <property type="entry name" value="GGDEF"/>
    <property type="match status" value="1"/>
</dbReference>
<keyword evidence="1" id="KW-0472">Membrane</keyword>
<dbReference type="RefSeq" id="WP_317975741.1">
    <property type="nucleotide sequence ID" value="NZ_BTFW01000001.1"/>
</dbReference>
<dbReference type="Pfam" id="PF05228">
    <property type="entry name" value="CHASE4"/>
    <property type="match status" value="1"/>
</dbReference>
<gene>
    <name evidence="4" type="ORF">NUTIK01_29060</name>
</gene>
<dbReference type="SUPFAM" id="SSF55073">
    <property type="entry name" value="Nucleotide cyclase"/>
    <property type="match status" value="1"/>
</dbReference>
<dbReference type="Pfam" id="PF00990">
    <property type="entry name" value="GGDEF"/>
    <property type="match status" value="1"/>
</dbReference>
<dbReference type="InterPro" id="IPR029787">
    <property type="entry name" value="Nucleotide_cyclase"/>
</dbReference>
<organism evidence="4 5">
    <name type="scientific">Novosphingobium pituita</name>
    <dbReference type="NCBI Taxonomy" id="3056842"/>
    <lineage>
        <taxon>Bacteria</taxon>
        <taxon>Pseudomonadati</taxon>
        <taxon>Pseudomonadota</taxon>
        <taxon>Alphaproteobacteria</taxon>
        <taxon>Sphingomonadales</taxon>
        <taxon>Sphingomonadaceae</taxon>
        <taxon>Novosphingobium</taxon>
    </lineage>
</organism>
<comment type="caution">
    <text evidence="4">The sequence shown here is derived from an EMBL/GenBank/DDBJ whole genome shotgun (WGS) entry which is preliminary data.</text>
</comment>
<reference evidence="4 5" key="1">
    <citation type="submission" date="2023-06" db="EMBL/GenBank/DDBJ databases">
        <title>Draft genome sequence of Novosphingobium sp. strain IK01.</title>
        <authorList>
            <person name="Hatamoto M."/>
            <person name="Ikarashi T."/>
            <person name="Yamaguchi T."/>
        </authorList>
    </citation>
    <scope>NUCLEOTIDE SEQUENCE [LARGE SCALE GENOMIC DNA]</scope>
    <source>
        <strain evidence="4 5">IK01</strain>
    </source>
</reference>
<keyword evidence="1" id="KW-0812">Transmembrane</keyword>
<feature type="domain" description="EAL" evidence="2">
    <location>
        <begin position="491"/>
        <end position="740"/>
    </location>
</feature>
<evidence type="ECO:0000259" key="3">
    <source>
        <dbReference type="PROSITE" id="PS50887"/>
    </source>
</evidence>
<dbReference type="SUPFAM" id="SSF141868">
    <property type="entry name" value="EAL domain-like"/>
    <property type="match status" value="1"/>
</dbReference>
<dbReference type="Gene3D" id="3.30.70.270">
    <property type="match status" value="1"/>
</dbReference>
<dbReference type="InterPro" id="IPR035919">
    <property type="entry name" value="EAL_sf"/>
</dbReference>
<evidence type="ECO:0000313" key="5">
    <source>
        <dbReference type="Proteomes" id="UP001187221"/>
    </source>
</evidence>
<dbReference type="PROSITE" id="PS50887">
    <property type="entry name" value="GGDEF"/>
    <property type="match status" value="1"/>
</dbReference>
<dbReference type="PROSITE" id="PS50883">
    <property type="entry name" value="EAL"/>
    <property type="match status" value="1"/>
</dbReference>
<dbReference type="CDD" id="cd01948">
    <property type="entry name" value="EAL"/>
    <property type="match status" value="1"/>
</dbReference>
<evidence type="ECO:0000313" key="4">
    <source>
        <dbReference type="EMBL" id="GMM62129.1"/>
    </source>
</evidence>
<feature type="transmembrane region" description="Helical" evidence="1">
    <location>
        <begin position="278"/>
        <end position="296"/>
    </location>
</feature>
<dbReference type="Pfam" id="PF00563">
    <property type="entry name" value="EAL"/>
    <property type="match status" value="1"/>
</dbReference>
<keyword evidence="5" id="KW-1185">Reference proteome</keyword>
<dbReference type="Gene3D" id="3.20.20.450">
    <property type="entry name" value="EAL domain"/>
    <property type="match status" value="1"/>
</dbReference>
<sequence length="742" mass="82283">MSEEQRTSWIIGATFAALLALSAALLAAFSHSIHVADAFTRKEEQVMVSRYLEGRMRGLIVAQTGLLIWDETMRRAVLGRDLAWMDRELGSFPWTNQRAQESMLVHADGKLVRAWRFGRFAPDYNYGALRWQVEAVLAAARRNHRLTGKLGQFRQLDDTLWPMASSGAPLSRWAGTIIWRGGCPFLITAAAIVPDQTYALLTREPDYFITVRMIDRTILRGVGADLLLPDFRFAAALPRSGTVNSIPAHSADGTPVGFFLWTPQLPGPSIWRGTAPLLVAYILLFLLALGGGTLIVRRMWRTTRELVESEAQAQYNALHDALSGLANRLHFVERLKAELAVLVEEGGEDDVFVAYIDLDAFKTVNDTMGHHVGDELVKQVARRLSGRLPESDLIARLGGDEFVVLRRASGGQGAANALGRQIIGLMAEPFIIAGHSLGVTCSCGISWGPAQTDDPGELLRRADIALYRAKQGGRAHFRSYTTGMDASEQMQRELELDLRRALAANELDACFQPIVDLATRRISGFEALLRWPHPRRGAISPGVFVPIAEQSGLMVPLGTWMMRRVFTQCRDWPACDISINLSPLQIMAQGFVETIAGLVDETGIDPHRVILEVTEGVMLDRSEHVAHLLRTLQSMGFRIALDDFGIGYSSLSYLRAFQFDRIKIDRSFVQNIETDRDAQSILSAIASLGHILRMKVVAEGVETESQRRLVHMAGCEMVQGHLFWPALPAPTRRARCSIRTAT</sequence>
<dbReference type="Proteomes" id="UP001187221">
    <property type="component" value="Unassembled WGS sequence"/>
</dbReference>
<dbReference type="EMBL" id="BTFW01000001">
    <property type="protein sequence ID" value="GMM62129.1"/>
    <property type="molecule type" value="Genomic_DNA"/>
</dbReference>
<dbReference type="InterPro" id="IPR000160">
    <property type="entry name" value="GGDEF_dom"/>
</dbReference>
<feature type="domain" description="GGDEF" evidence="3">
    <location>
        <begin position="349"/>
        <end position="482"/>
    </location>
</feature>
<evidence type="ECO:0000259" key="2">
    <source>
        <dbReference type="PROSITE" id="PS50883"/>
    </source>
</evidence>